<organism evidence="1 2">
    <name type="scientific">Septoria linicola</name>
    <dbReference type="NCBI Taxonomy" id="215465"/>
    <lineage>
        <taxon>Eukaryota</taxon>
        <taxon>Fungi</taxon>
        <taxon>Dikarya</taxon>
        <taxon>Ascomycota</taxon>
        <taxon>Pezizomycotina</taxon>
        <taxon>Dothideomycetes</taxon>
        <taxon>Dothideomycetidae</taxon>
        <taxon>Mycosphaerellales</taxon>
        <taxon>Mycosphaerellaceae</taxon>
        <taxon>Septoria</taxon>
    </lineage>
</organism>
<dbReference type="InterPro" id="IPR038883">
    <property type="entry name" value="AN11006-like"/>
</dbReference>
<dbReference type="AlphaFoldDB" id="A0A9Q9EIM9"/>
<dbReference type="PANTHER" id="PTHR42085:SF2">
    <property type="entry name" value="F-BOX DOMAIN-CONTAINING PROTEIN"/>
    <property type="match status" value="1"/>
</dbReference>
<sequence length="277" mass="30818">MTTTNNSLDNEPTPPSKCHLLSLPAELRNQIFEEALCPTGTLHLTTTKSKRYATNPIISPPLLATNHQIHNETKPLLLSNEICLTLDAHDTCWPVIAETILSQPILEKLEHVFLILDCTANFRADYEDVDFTALEALISLKTLRLAVVYDEMSGLADFYPEFNAMSEILCRVPAETLIVSMVEEGSWQADHLAEAMHKRQMPVSQFGNGNGNLRNVVQQRSIKRIEQETLDAAVRTASTDVRGSKSGKNGDVFASYRVEQGRRFGTRFSGGDPDFAI</sequence>
<dbReference type="Proteomes" id="UP001056384">
    <property type="component" value="Chromosome 4"/>
</dbReference>
<dbReference type="EMBL" id="CP099421">
    <property type="protein sequence ID" value="USW52200.1"/>
    <property type="molecule type" value="Genomic_DNA"/>
</dbReference>
<dbReference type="PANTHER" id="PTHR42085">
    <property type="entry name" value="F-BOX DOMAIN-CONTAINING PROTEIN"/>
    <property type="match status" value="1"/>
</dbReference>
<evidence type="ECO:0008006" key="3">
    <source>
        <dbReference type="Google" id="ProtNLM"/>
    </source>
</evidence>
<evidence type="ECO:0000313" key="1">
    <source>
        <dbReference type="EMBL" id="USW52200.1"/>
    </source>
</evidence>
<keyword evidence="2" id="KW-1185">Reference proteome</keyword>
<gene>
    <name evidence="1" type="ORF">Slin15195_G055190</name>
</gene>
<evidence type="ECO:0000313" key="2">
    <source>
        <dbReference type="Proteomes" id="UP001056384"/>
    </source>
</evidence>
<protein>
    <recommendedName>
        <fullName evidence="3">F-box domain-containing protein</fullName>
    </recommendedName>
</protein>
<reference evidence="1" key="1">
    <citation type="submission" date="2022-06" db="EMBL/GenBank/DDBJ databases">
        <title>Complete genome sequences of two strains of the flax pathogen Septoria linicola.</title>
        <authorList>
            <person name="Lapalu N."/>
            <person name="Simon A."/>
            <person name="Demenou B."/>
            <person name="Paumier D."/>
            <person name="Guillot M.-P."/>
            <person name="Gout L."/>
            <person name="Valade R."/>
        </authorList>
    </citation>
    <scope>NUCLEOTIDE SEQUENCE</scope>
    <source>
        <strain evidence="1">SE15195</strain>
    </source>
</reference>
<dbReference type="OrthoDB" id="62952at2759"/>
<name>A0A9Q9EIM9_9PEZI</name>
<proteinExistence type="predicted"/>
<accession>A0A9Q9EIM9</accession>